<gene>
    <name evidence="3" type="ORF">ACJMK2_011928</name>
</gene>
<dbReference type="SUPFAM" id="SSF52087">
    <property type="entry name" value="CRAL/TRIO domain"/>
    <property type="match status" value="1"/>
</dbReference>
<dbReference type="Gene3D" id="3.40.525.10">
    <property type="entry name" value="CRAL-TRIO lipid binding domain"/>
    <property type="match status" value="1"/>
</dbReference>
<dbReference type="InterPro" id="IPR036273">
    <property type="entry name" value="CRAL/TRIO_N_dom_sf"/>
</dbReference>
<protein>
    <submittedName>
        <fullName evidence="3">Uncharacterized protein</fullName>
    </submittedName>
</protein>
<dbReference type="EMBL" id="JBJQND010000013">
    <property type="protein sequence ID" value="KAL3857236.1"/>
    <property type="molecule type" value="Genomic_DNA"/>
</dbReference>
<reference evidence="3 4" key="1">
    <citation type="submission" date="2024-11" db="EMBL/GenBank/DDBJ databases">
        <title>Chromosome-level genome assembly of the freshwater bivalve Anodonta woodiana.</title>
        <authorList>
            <person name="Chen X."/>
        </authorList>
    </citation>
    <scope>NUCLEOTIDE SEQUENCE [LARGE SCALE GENOMIC DNA]</scope>
    <source>
        <strain evidence="3">MN2024</strain>
        <tissue evidence="3">Gills</tissue>
    </source>
</reference>
<dbReference type="InterPro" id="IPR036865">
    <property type="entry name" value="CRAL-TRIO_dom_sf"/>
</dbReference>
<dbReference type="InterPro" id="IPR009038">
    <property type="entry name" value="GOLD_dom"/>
</dbReference>
<dbReference type="InterPro" id="IPR001251">
    <property type="entry name" value="CRAL-TRIO_dom"/>
</dbReference>
<dbReference type="SUPFAM" id="SSF101576">
    <property type="entry name" value="Supernatant protein factor (SPF), C-terminal domain"/>
    <property type="match status" value="1"/>
</dbReference>
<dbReference type="InterPro" id="IPR011074">
    <property type="entry name" value="CRAL/TRIO_N_dom"/>
</dbReference>
<dbReference type="PROSITE" id="PS50866">
    <property type="entry name" value="GOLD"/>
    <property type="match status" value="1"/>
</dbReference>
<dbReference type="PANTHER" id="PTHR23324">
    <property type="entry name" value="SEC14 RELATED PROTEIN"/>
    <property type="match status" value="1"/>
</dbReference>
<dbReference type="Gene3D" id="2.60.120.680">
    <property type="entry name" value="GOLD domain"/>
    <property type="match status" value="1"/>
</dbReference>
<evidence type="ECO:0000259" key="2">
    <source>
        <dbReference type="PROSITE" id="PS50866"/>
    </source>
</evidence>
<organism evidence="3 4">
    <name type="scientific">Sinanodonta woodiana</name>
    <name type="common">Chinese pond mussel</name>
    <name type="synonym">Anodonta woodiana</name>
    <dbReference type="NCBI Taxonomy" id="1069815"/>
    <lineage>
        <taxon>Eukaryota</taxon>
        <taxon>Metazoa</taxon>
        <taxon>Spiralia</taxon>
        <taxon>Lophotrochozoa</taxon>
        <taxon>Mollusca</taxon>
        <taxon>Bivalvia</taxon>
        <taxon>Autobranchia</taxon>
        <taxon>Heteroconchia</taxon>
        <taxon>Palaeoheterodonta</taxon>
        <taxon>Unionida</taxon>
        <taxon>Unionoidea</taxon>
        <taxon>Unionidae</taxon>
        <taxon>Unioninae</taxon>
        <taxon>Sinanodonta</taxon>
    </lineage>
</organism>
<dbReference type="SMART" id="SM00516">
    <property type="entry name" value="SEC14"/>
    <property type="match status" value="1"/>
</dbReference>
<dbReference type="AlphaFoldDB" id="A0ABD3V876"/>
<dbReference type="InterPro" id="IPR051064">
    <property type="entry name" value="SEC14/CRAL-TRIO_domain"/>
</dbReference>
<dbReference type="PROSITE" id="PS50191">
    <property type="entry name" value="CRAL_TRIO"/>
    <property type="match status" value="1"/>
</dbReference>
<sequence>MDNGKSKPVDADANYSAKEKVAIDNLRAKLSDIVRPDTPDSDLWKWLKARQFDVSKAEQMFRASKAFRENIRADFLLSEHSVPEVLQKYLTGGFSGYDKEGSPVRVELFGYLDMKGIMASVRKSDLEKSKLLQCEQTVQMWKEQSKKLGRKVEGLTVIFDMDGVSTKMMWRPGLQMYLHLVKVLEDNYPEMMKRLLVVNAPRIFPILYKLARPLISDDMRKKIFVLGADCKEFLLKHIDADQLPAYLGGTLTDPDGNPRCATMICQGGEVPEKYYLDSSDLLQHLQEATIPRGDKLLVDLEVGNPGSILRWEFKTEDHDVGFGVFLKDGQKNIPIVPVKRVNSHLVAEDGSIVCDVAGTYLLCFDNTFSWTRAKKIYYMGEVIDSDDAITSEIRDLVSKGDWKTLEEKFETTHL</sequence>
<dbReference type="CDD" id="cd00170">
    <property type="entry name" value="SEC14"/>
    <property type="match status" value="1"/>
</dbReference>
<proteinExistence type="predicted"/>
<dbReference type="PANTHER" id="PTHR23324:SF83">
    <property type="entry name" value="SEC14-LIKE PROTEIN 2"/>
    <property type="match status" value="1"/>
</dbReference>
<dbReference type="Pfam" id="PF00650">
    <property type="entry name" value="CRAL_TRIO"/>
    <property type="match status" value="1"/>
</dbReference>
<evidence type="ECO:0000313" key="4">
    <source>
        <dbReference type="Proteomes" id="UP001634394"/>
    </source>
</evidence>
<dbReference type="SMART" id="SM01100">
    <property type="entry name" value="CRAL_TRIO_N"/>
    <property type="match status" value="1"/>
</dbReference>
<accession>A0ABD3V876</accession>
<dbReference type="PRINTS" id="PR00180">
    <property type="entry name" value="CRETINALDHBP"/>
</dbReference>
<evidence type="ECO:0000313" key="3">
    <source>
        <dbReference type="EMBL" id="KAL3857236.1"/>
    </source>
</evidence>
<name>A0ABD3V876_SINWO</name>
<dbReference type="InterPro" id="IPR036598">
    <property type="entry name" value="GOLD_dom_sf"/>
</dbReference>
<comment type="caution">
    <text evidence="3">The sequence shown here is derived from an EMBL/GenBank/DDBJ whole genome shotgun (WGS) entry which is preliminary data.</text>
</comment>
<feature type="domain" description="GOLD" evidence="2">
    <location>
        <begin position="272"/>
        <end position="382"/>
    </location>
</feature>
<dbReference type="SUPFAM" id="SSF46938">
    <property type="entry name" value="CRAL/TRIO N-terminal domain"/>
    <property type="match status" value="1"/>
</dbReference>
<feature type="domain" description="CRAL-TRIO" evidence="1">
    <location>
        <begin position="82"/>
        <end position="255"/>
    </location>
</feature>
<keyword evidence="4" id="KW-1185">Reference proteome</keyword>
<dbReference type="Proteomes" id="UP001634394">
    <property type="component" value="Unassembled WGS sequence"/>
</dbReference>
<evidence type="ECO:0000259" key="1">
    <source>
        <dbReference type="PROSITE" id="PS50191"/>
    </source>
</evidence>